<dbReference type="RefSeq" id="YP_009815992.1">
    <property type="nucleotide sequence ID" value="NC_048102.1"/>
</dbReference>
<accession>A0A3G3M6W0</accession>
<proteinExistence type="predicted"/>
<evidence type="ECO:0000313" key="1">
    <source>
        <dbReference type="EMBL" id="AYR01807.1"/>
    </source>
</evidence>
<evidence type="ECO:0000313" key="2">
    <source>
        <dbReference type="Proteomes" id="UP000281181"/>
    </source>
</evidence>
<keyword evidence="2" id="KW-1185">Reference proteome</keyword>
<sequence length="69" mass="8359">MNENIKDVTDSPKDWEDFWNSPEKFGTWEVMPEEEERIQELMKERPSNYIQDVLDGNHYIQKRESPLSE</sequence>
<name>A0A3G3M6W0_9CAUD</name>
<dbReference type="GeneID" id="55007226"/>
<dbReference type="Proteomes" id="UP000281181">
    <property type="component" value="Segment"/>
</dbReference>
<dbReference type="KEGG" id="vg:55007226"/>
<dbReference type="EMBL" id="MH920639">
    <property type="protein sequence ID" value="AYR01807.1"/>
    <property type="molecule type" value="Genomic_DNA"/>
</dbReference>
<organism evidence="1 2">
    <name type="scientific">Synechococcus phage S-P4</name>
    <dbReference type="NCBI Taxonomy" id="2484640"/>
    <lineage>
        <taxon>Viruses</taxon>
        <taxon>Duplodnaviria</taxon>
        <taxon>Heunggongvirae</taxon>
        <taxon>Uroviricota</taxon>
        <taxon>Caudoviricetes</taxon>
        <taxon>Pantevenvirales</taxon>
        <taxon>Kyanoviridae</taxon>
        <taxon>Leucotheavirus</taxon>
        <taxon>Leucotheavirus sp4</taxon>
    </lineage>
</organism>
<protein>
    <submittedName>
        <fullName evidence="1">Uncharacterized protein</fullName>
    </submittedName>
</protein>
<reference evidence="1 2" key="1">
    <citation type="submission" date="2018-09" db="EMBL/GenBank/DDBJ databases">
        <authorList>
            <person name="You S."/>
        </authorList>
    </citation>
    <scope>NUCLEOTIDE SEQUENCE [LARGE SCALE GENOMIC DNA]</scope>
</reference>